<reference evidence="1 2" key="1">
    <citation type="submission" date="2017-05" db="EMBL/GenBank/DDBJ databases">
        <title>Complete and WGS of Bordetella genogroups.</title>
        <authorList>
            <person name="Spilker T."/>
            <person name="LiPuma J."/>
        </authorList>
    </citation>
    <scope>NUCLEOTIDE SEQUENCE [LARGE SCALE GENOMIC DNA]</scope>
    <source>
        <strain evidence="1 2">AU9919</strain>
    </source>
</reference>
<evidence type="ECO:0000313" key="2">
    <source>
        <dbReference type="Proteomes" id="UP000216885"/>
    </source>
</evidence>
<dbReference type="AlphaFoldDB" id="A0A261U7Z0"/>
<organism evidence="1 2">
    <name type="scientific">Bordetella genomosp. 4</name>
    <dbReference type="NCBI Taxonomy" id="463044"/>
    <lineage>
        <taxon>Bacteria</taxon>
        <taxon>Pseudomonadati</taxon>
        <taxon>Pseudomonadota</taxon>
        <taxon>Betaproteobacteria</taxon>
        <taxon>Burkholderiales</taxon>
        <taxon>Alcaligenaceae</taxon>
        <taxon>Bordetella</taxon>
    </lineage>
</organism>
<accession>A0A261U7Z0</accession>
<keyword evidence="2" id="KW-1185">Reference proteome</keyword>
<evidence type="ECO:0000313" key="1">
    <source>
        <dbReference type="EMBL" id="OZI57627.1"/>
    </source>
</evidence>
<comment type="caution">
    <text evidence="1">The sequence shown here is derived from an EMBL/GenBank/DDBJ whole genome shotgun (WGS) entry which is preliminary data.</text>
</comment>
<dbReference type="Proteomes" id="UP000216885">
    <property type="component" value="Unassembled WGS sequence"/>
</dbReference>
<dbReference type="EMBL" id="NEVQ01000012">
    <property type="protein sequence ID" value="OZI57627.1"/>
    <property type="molecule type" value="Genomic_DNA"/>
</dbReference>
<proteinExistence type="predicted"/>
<name>A0A261U7Z0_9BORD</name>
<protein>
    <submittedName>
        <fullName evidence="1">Uncharacterized protein</fullName>
    </submittedName>
</protein>
<gene>
    <name evidence="1" type="ORF">CAL20_09630</name>
</gene>
<sequence length="66" mass="7578">MTEAEHLLAELVSALDNAFISTWQSTAAWQKQLDAAREYMETCTCPADRMPFGRCCKARQEKDHDR</sequence>